<dbReference type="InterPro" id="IPR023631">
    <property type="entry name" value="Amidase_dom"/>
</dbReference>
<dbReference type="InterPro" id="IPR020556">
    <property type="entry name" value="Amidase_CS"/>
</dbReference>
<dbReference type="EMBL" id="MPUH01002239">
    <property type="protein sequence ID" value="OMJ65302.1"/>
    <property type="molecule type" value="Genomic_DNA"/>
</dbReference>
<accession>A0A1R2ALB6</accession>
<evidence type="ECO:0000256" key="4">
    <source>
        <dbReference type="PIRSR" id="PIRSR001221-2"/>
    </source>
</evidence>
<feature type="active site" description="Charge relay system" evidence="3">
    <location>
        <position position="213"/>
    </location>
</feature>
<dbReference type="SUPFAM" id="SSF75304">
    <property type="entry name" value="Amidase signature (AS) enzymes"/>
    <property type="match status" value="1"/>
</dbReference>
<evidence type="ECO:0000256" key="3">
    <source>
        <dbReference type="PIRSR" id="PIRSR001221-1"/>
    </source>
</evidence>
<dbReference type="GO" id="GO:0004040">
    <property type="term" value="F:amidase activity"/>
    <property type="evidence" value="ECO:0007669"/>
    <property type="project" value="TreeGrafter"/>
</dbReference>
<reference evidence="6 7" key="1">
    <citation type="submission" date="2016-11" db="EMBL/GenBank/DDBJ databases">
        <title>The macronuclear genome of Stentor coeruleus: a giant cell with tiny introns.</title>
        <authorList>
            <person name="Slabodnick M."/>
            <person name="Ruby J.G."/>
            <person name="Reiff S.B."/>
            <person name="Swart E.C."/>
            <person name="Gosai S."/>
            <person name="Prabakaran S."/>
            <person name="Witkowska E."/>
            <person name="Larue G.E."/>
            <person name="Fisher S."/>
            <person name="Freeman R.M."/>
            <person name="Gunawardena J."/>
            <person name="Chu W."/>
            <person name="Stover N.A."/>
            <person name="Gregory B.D."/>
            <person name="Nowacki M."/>
            <person name="Derisi J."/>
            <person name="Roy S.W."/>
            <person name="Marshall W.F."/>
            <person name="Sood P."/>
        </authorList>
    </citation>
    <scope>NUCLEOTIDE SEQUENCE [LARGE SCALE GENOMIC DNA]</scope>
    <source>
        <strain evidence="6">WM001</strain>
    </source>
</reference>
<evidence type="ECO:0000313" key="6">
    <source>
        <dbReference type="EMBL" id="OMJ65302.1"/>
    </source>
</evidence>
<dbReference type="OrthoDB" id="421993at2759"/>
<dbReference type="GO" id="GO:0017064">
    <property type="term" value="F:fatty acid amide hydrolase activity"/>
    <property type="evidence" value="ECO:0007669"/>
    <property type="project" value="TreeGrafter"/>
</dbReference>
<dbReference type="PANTHER" id="PTHR45847:SF6">
    <property type="entry name" value="FATTY ACID AMIDE HYDROLASE"/>
    <property type="match status" value="1"/>
</dbReference>
<name>A0A1R2ALB6_9CILI</name>
<keyword evidence="7" id="KW-1185">Reference proteome</keyword>
<feature type="active site" description="Charge relay system" evidence="3">
    <location>
        <position position="138"/>
    </location>
</feature>
<gene>
    <name evidence="6" type="ORF">SteCoe_38535</name>
</gene>
<dbReference type="InterPro" id="IPR052096">
    <property type="entry name" value="Endocannabinoid_amidase"/>
</dbReference>
<proteinExistence type="inferred from homology"/>
<dbReference type="Gene3D" id="3.90.1300.10">
    <property type="entry name" value="Amidase signature (AS) domain"/>
    <property type="match status" value="1"/>
</dbReference>
<comment type="caution">
    <text evidence="6">The sequence shown here is derived from an EMBL/GenBank/DDBJ whole genome shotgun (WGS) entry which is preliminary data.</text>
</comment>
<dbReference type="AlphaFoldDB" id="A0A1R2ALB6"/>
<dbReference type="PROSITE" id="PS00571">
    <property type="entry name" value="AMIDASES"/>
    <property type="match status" value="1"/>
</dbReference>
<dbReference type="Pfam" id="PF01425">
    <property type="entry name" value="Amidase"/>
    <property type="match status" value="1"/>
</dbReference>
<keyword evidence="2" id="KW-0378">Hydrolase</keyword>
<evidence type="ECO:0000313" key="7">
    <source>
        <dbReference type="Proteomes" id="UP000187209"/>
    </source>
</evidence>
<evidence type="ECO:0000259" key="5">
    <source>
        <dbReference type="Pfam" id="PF01425"/>
    </source>
</evidence>
<sequence>MLKRILRPKKVLFGLLGLLAASYAKKKLSQLSLKRKGQAKLNQRNSKTWQFPFVPENIKQYIISLSASSLAEAIRTGKVSSLQSVSTYCQRAYEYGRDMFLTAEECFADALEEAAKCDEELSRGQIRGILHGVPISIKEHICMKGYTSTGGVVWRLDYPDEETAVVVEILISEGAIPFVRSNVSQSMMWCECSNAIYGRSENPWDRSKTTGGSSGGEGGLIAARLSPLGIGSDIGGSIRIPSAFCGVYSFRVTPQRLCYKAVKTSLEHNIEYLGFVAPESLGPLGRSVDDLILVVRSWFSKKMLNNDETLAPIVFDEAAFSTEKKRKIGYFYSTPLIEAPVAIANAVKRCITELADKYEFVEFQIPNIGEISRLFAIFFNAKGLNYFEESQKGEKPEPYYALLITASKYPYLFNLLFSIIRKIGYTRISDLLEIDHLVTADDYVSKSRRLLELTDIVVKKWEELELDAVICPVVGSVAPPHFKTPEIVHTFMFSSIWNALKFPSGVVPVGVVKKDEAFFEDKFNDPVTWACDRFMKDGCGLPIALQVVSFPYKDEVALSVMKSIEEIFKFDQHPL</sequence>
<comment type="similarity">
    <text evidence="1">Belongs to the amidase family.</text>
</comment>
<dbReference type="Proteomes" id="UP000187209">
    <property type="component" value="Unassembled WGS sequence"/>
</dbReference>
<evidence type="ECO:0000256" key="2">
    <source>
        <dbReference type="ARBA" id="ARBA00022801"/>
    </source>
</evidence>
<dbReference type="PANTHER" id="PTHR45847">
    <property type="entry name" value="FATTY ACID AMIDE HYDROLASE"/>
    <property type="match status" value="1"/>
</dbReference>
<organism evidence="6 7">
    <name type="scientific">Stentor coeruleus</name>
    <dbReference type="NCBI Taxonomy" id="5963"/>
    <lineage>
        <taxon>Eukaryota</taxon>
        <taxon>Sar</taxon>
        <taxon>Alveolata</taxon>
        <taxon>Ciliophora</taxon>
        <taxon>Postciliodesmatophora</taxon>
        <taxon>Heterotrichea</taxon>
        <taxon>Heterotrichida</taxon>
        <taxon>Stentoridae</taxon>
        <taxon>Stentor</taxon>
    </lineage>
</organism>
<evidence type="ECO:0000256" key="1">
    <source>
        <dbReference type="ARBA" id="ARBA00009199"/>
    </source>
</evidence>
<protein>
    <recommendedName>
        <fullName evidence="5">Amidase domain-containing protein</fullName>
    </recommendedName>
</protein>
<feature type="binding site" evidence="4">
    <location>
        <begin position="234"/>
        <end position="237"/>
    </location>
    <ligand>
        <name>substrate</name>
    </ligand>
</feature>
<dbReference type="InterPro" id="IPR036928">
    <property type="entry name" value="AS_sf"/>
</dbReference>
<feature type="binding site" evidence="4">
    <location>
        <position position="213"/>
    </location>
    <ligand>
        <name>substrate</name>
    </ligand>
</feature>
<feature type="binding site" evidence="4">
    <location>
        <position position="187"/>
    </location>
    <ligand>
        <name>substrate</name>
    </ligand>
</feature>
<feature type="domain" description="Amidase" evidence="5">
    <location>
        <begin position="84"/>
        <end position="555"/>
    </location>
</feature>
<dbReference type="GO" id="GO:0009062">
    <property type="term" value="P:fatty acid catabolic process"/>
    <property type="evidence" value="ECO:0007669"/>
    <property type="project" value="TreeGrafter"/>
</dbReference>
<dbReference type="PIRSF" id="PIRSF001221">
    <property type="entry name" value="Amidase_fungi"/>
    <property type="match status" value="1"/>
</dbReference>
<feature type="active site" description="Acyl-ester intermediate" evidence="3">
    <location>
        <position position="237"/>
    </location>
</feature>